<evidence type="ECO:0000256" key="8">
    <source>
        <dbReference type="ARBA" id="ARBA00023310"/>
    </source>
</evidence>
<dbReference type="Pfam" id="PF00231">
    <property type="entry name" value="ATP-synt"/>
    <property type="match status" value="1"/>
</dbReference>
<keyword evidence="5" id="KW-0406">Ion transport</keyword>
<keyword evidence="8" id="KW-0066">ATP synthesis</keyword>
<feature type="non-terminal residue" evidence="9">
    <location>
        <position position="284"/>
    </location>
</feature>
<accession>A0A3B1D5B5</accession>
<name>A0A3B1D5B5_9ZZZZ</name>
<dbReference type="InterPro" id="IPR035968">
    <property type="entry name" value="ATP_synth_F1_ATPase_gsu"/>
</dbReference>
<dbReference type="Gene3D" id="1.10.287.80">
    <property type="entry name" value="ATP synthase, gamma subunit, helix hairpin domain"/>
    <property type="match status" value="1"/>
</dbReference>
<dbReference type="GO" id="GO:0046933">
    <property type="term" value="F:proton-transporting ATP synthase activity, rotational mechanism"/>
    <property type="evidence" value="ECO:0007669"/>
    <property type="project" value="InterPro"/>
</dbReference>
<dbReference type="PRINTS" id="PR00126">
    <property type="entry name" value="ATPASEGAMMA"/>
</dbReference>
<keyword evidence="4" id="KW-0375">Hydrogen ion transport</keyword>
<evidence type="ECO:0000256" key="1">
    <source>
        <dbReference type="ARBA" id="ARBA00004170"/>
    </source>
</evidence>
<comment type="subcellular location">
    <subcellularLocation>
        <location evidence="1">Membrane</location>
        <topology evidence="1">Peripheral membrane protein</topology>
    </subcellularLocation>
</comment>
<evidence type="ECO:0000313" key="9">
    <source>
        <dbReference type="EMBL" id="VAX30140.1"/>
    </source>
</evidence>
<evidence type="ECO:0000256" key="6">
    <source>
        <dbReference type="ARBA" id="ARBA00023136"/>
    </source>
</evidence>
<dbReference type="PANTHER" id="PTHR11693:SF22">
    <property type="entry name" value="ATP SYNTHASE SUBUNIT GAMMA, MITOCHONDRIAL"/>
    <property type="match status" value="1"/>
</dbReference>
<protein>
    <recommendedName>
        <fullName evidence="10">ATP synthase gamma chain</fullName>
    </recommendedName>
</protein>
<sequence>MAGSLELERKIENLKTIHEIVNSMKALATLTVRKVERLLPTIRLYNDHVHQSMGEILYHFPHLAEVSIPAGRKTAYVVFTSEQGLCGTFNERLLDYCQGLQDISNAIFIISGKRGQDEAFSRGMPVIKALKGPVSVDGIDIKVMNLTVELYELYRKGSFDELSVIFAFHRRVGEYRIISNKVLPPDLGKFAKRKASIKEPLIYMNPEDVLEKLVEEHLLISLYRAYAESLASENSSRLRSMDSAVQNIDKKMDELTTLYNYVRQEEVTAEVIEIISGYESLTGE</sequence>
<dbReference type="EMBL" id="UOGH01000153">
    <property type="protein sequence ID" value="VAX30140.1"/>
    <property type="molecule type" value="Genomic_DNA"/>
</dbReference>
<dbReference type="GO" id="GO:0045259">
    <property type="term" value="C:proton-transporting ATP synthase complex"/>
    <property type="evidence" value="ECO:0007669"/>
    <property type="project" value="UniProtKB-KW"/>
</dbReference>
<dbReference type="SUPFAM" id="SSF52943">
    <property type="entry name" value="ATP synthase (F1-ATPase), gamma subunit"/>
    <property type="match status" value="1"/>
</dbReference>
<proteinExistence type="inferred from homology"/>
<dbReference type="CDD" id="cd12151">
    <property type="entry name" value="F1-ATPase_gamma"/>
    <property type="match status" value="1"/>
</dbReference>
<comment type="similarity">
    <text evidence="2">Belongs to the ATPase gamma chain family.</text>
</comment>
<evidence type="ECO:0000256" key="5">
    <source>
        <dbReference type="ARBA" id="ARBA00023065"/>
    </source>
</evidence>
<keyword evidence="3" id="KW-0813">Transport</keyword>
<keyword evidence="7" id="KW-0139">CF(1)</keyword>
<evidence type="ECO:0000256" key="2">
    <source>
        <dbReference type="ARBA" id="ARBA00007681"/>
    </source>
</evidence>
<dbReference type="Gene3D" id="3.40.1380.10">
    <property type="match status" value="1"/>
</dbReference>
<reference evidence="9" key="1">
    <citation type="submission" date="2018-06" db="EMBL/GenBank/DDBJ databases">
        <authorList>
            <person name="Zhirakovskaya E."/>
        </authorList>
    </citation>
    <scope>NUCLEOTIDE SEQUENCE</scope>
</reference>
<evidence type="ECO:0008006" key="10">
    <source>
        <dbReference type="Google" id="ProtNLM"/>
    </source>
</evidence>
<dbReference type="AlphaFoldDB" id="A0A3B1D5B5"/>
<dbReference type="InterPro" id="IPR000131">
    <property type="entry name" value="ATP_synth_F1_gsu"/>
</dbReference>
<evidence type="ECO:0000256" key="7">
    <source>
        <dbReference type="ARBA" id="ARBA00023196"/>
    </source>
</evidence>
<organism evidence="9">
    <name type="scientific">hydrothermal vent metagenome</name>
    <dbReference type="NCBI Taxonomy" id="652676"/>
    <lineage>
        <taxon>unclassified sequences</taxon>
        <taxon>metagenomes</taxon>
        <taxon>ecological metagenomes</taxon>
    </lineage>
</organism>
<evidence type="ECO:0000256" key="3">
    <source>
        <dbReference type="ARBA" id="ARBA00022448"/>
    </source>
</evidence>
<gene>
    <name evidence="9" type="ORF">MNBD_NITROSPIRAE02-1510</name>
</gene>
<keyword evidence="6" id="KW-0472">Membrane</keyword>
<evidence type="ECO:0000256" key="4">
    <source>
        <dbReference type="ARBA" id="ARBA00022781"/>
    </source>
</evidence>
<dbReference type="PANTHER" id="PTHR11693">
    <property type="entry name" value="ATP SYNTHASE GAMMA CHAIN"/>
    <property type="match status" value="1"/>
</dbReference>